<proteinExistence type="predicted"/>
<accession>A0ABP3TTP1</accession>
<evidence type="ECO:0000313" key="3">
    <source>
        <dbReference type="EMBL" id="GAA0715105.1"/>
    </source>
</evidence>
<dbReference type="Pfam" id="PF05275">
    <property type="entry name" value="CopB"/>
    <property type="match status" value="1"/>
</dbReference>
<feature type="compositionally biased region" description="Pro residues" evidence="1">
    <location>
        <begin position="75"/>
        <end position="86"/>
    </location>
</feature>
<protein>
    <submittedName>
        <fullName evidence="3">Copper resistance protein B</fullName>
    </submittedName>
</protein>
<gene>
    <name evidence="3" type="ORF">GCM10009105_20250</name>
</gene>
<evidence type="ECO:0000256" key="2">
    <source>
        <dbReference type="SAM" id="SignalP"/>
    </source>
</evidence>
<dbReference type="Proteomes" id="UP001501523">
    <property type="component" value="Unassembled WGS sequence"/>
</dbReference>
<feature type="region of interest" description="Disordered" evidence="1">
    <location>
        <begin position="27"/>
        <end position="94"/>
    </location>
</feature>
<comment type="caution">
    <text evidence="3">The sequence shown here is derived from an EMBL/GenBank/DDBJ whole genome shotgun (WGS) entry which is preliminary data.</text>
</comment>
<dbReference type="InterPro" id="IPR007939">
    <property type="entry name" value="Cu-R_B_prcur"/>
</dbReference>
<sequence length="315" mass="34598">MSIHRYIPRFGAALALALAFAVGAHAQSHGDHPEESSEKKPVQAQGARAQPAESAHSAMDHGGMQHGASHAVASRPPPDHVPPPAPTHEMGPMSPVQMVDVMGMDDRAMFGLFALDRFERVKTGDGYATSWSAQGWLGGDFDKLHVRSEGSRANGAVEHADLELLWGHAIAPFWDSQLGVRRDFGRGPDRGWVAFGVQGLAPYWFEIAATAYVGEQDRTALRAEVDYELLLTQRLVLQPRVELNAYGRADPALRIGSGLSDTSFGLRLRYEIRREFAPYVGVEWTKSFGATADFAREDGHDVTDLRWVAGVRVWF</sequence>
<organism evidence="3 4">
    <name type="scientific">Dokdonella soli</name>
    <dbReference type="NCBI Taxonomy" id="529810"/>
    <lineage>
        <taxon>Bacteria</taxon>
        <taxon>Pseudomonadati</taxon>
        <taxon>Pseudomonadota</taxon>
        <taxon>Gammaproteobacteria</taxon>
        <taxon>Lysobacterales</taxon>
        <taxon>Rhodanobacteraceae</taxon>
        <taxon>Dokdonella</taxon>
    </lineage>
</organism>
<feature type="signal peptide" evidence="2">
    <location>
        <begin position="1"/>
        <end position="26"/>
    </location>
</feature>
<keyword evidence="4" id="KW-1185">Reference proteome</keyword>
<evidence type="ECO:0000256" key="1">
    <source>
        <dbReference type="SAM" id="MobiDB-lite"/>
    </source>
</evidence>
<dbReference type="EMBL" id="BAAAEU010000008">
    <property type="protein sequence ID" value="GAA0715105.1"/>
    <property type="molecule type" value="Genomic_DNA"/>
</dbReference>
<name>A0ABP3TTP1_9GAMM</name>
<keyword evidence="2" id="KW-0732">Signal</keyword>
<evidence type="ECO:0000313" key="4">
    <source>
        <dbReference type="Proteomes" id="UP001501523"/>
    </source>
</evidence>
<feature type="chain" id="PRO_5045981362" evidence="2">
    <location>
        <begin position="27"/>
        <end position="315"/>
    </location>
</feature>
<reference evidence="4" key="1">
    <citation type="journal article" date="2019" name="Int. J. Syst. Evol. Microbiol.">
        <title>The Global Catalogue of Microorganisms (GCM) 10K type strain sequencing project: providing services to taxonomists for standard genome sequencing and annotation.</title>
        <authorList>
            <consortium name="The Broad Institute Genomics Platform"/>
            <consortium name="The Broad Institute Genome Sequencing Center for Infectious Disease"/>
            <person name="Wu L."/>
            <person name="Ma J."/>
        </authorList>
    </citation>
    <scope>NUCLEOTIDE SEQUENCE [LARGE SCALE GENOMIC DNA]</scope>
    <source>
        <strain evidence="4">JCM 15421</strain>
    </source>
</reference>
<feature type="compositionally biased region" description="Basic and acidic residues" evidence="1">
    <location>
        <begin position="28"/>
        <end position="41"/>
    </location>
</feature>
<dbReference type="RefSeq" id="WP_343790451.1">
    <property type="nucleotide sequence ID" value="NZ_BAAAEU010000008.1"/>
</dbReference>